<evidence type="ECO:0000313" key="11">
    <source>
        <dbReference type="EMBL" id="PQQ04367.1"/>
    </source>
</evidence>
<evidence type="ECO:0000256" key="2">
    <source>
        <dbReference type="ARBA" id="ARBA00022723"/>
    </source>
</evidence>
<evidence type="ECO:0000313" key="12">
    <source>
        <dbReference type="Proteomes" id="UP000250321"/>
    </source>
</evidence>
<evidence type="ECO:0000256" key="3">
    <source>
        <dbReference type="ARBA" id="ARBA00022737"/>
    </source>
</evidence>
<dbReference type="EMBL" id="PJQY01001245">
    <property type="protein sequence ID" value="PQQ04367.1"/>
    <property type="molecule type" value="Genomic_DNA"/>
</dbReference>
<evidence type="ECO:0000256" key="9">
    <source>
        <dbReference type="PROSITE-ProRule" id="PRU00024"/>
    </source>
</evidence>
<evidence type="ECO:0000256" key="4">
    <source>
        <dbReference type="ARBA" id="ARBA00022771"/>
    </source>
</evidence>
<dbReference type="STRING" id="2094558.A0A314YE05"/>
<protein>
    <submittedName>
        <fullName evidence="11">Zinc finger protein CONSTANS-LIKE 5</fullName>
    </submittedName>
</protein>
<dbReference type="PANTHER" id="PTHR31832">
    <property type="entry name" value="B-BOX ZINC FINGER PROTEIN 22"/>
    <property type="match status" value="1"/>
</dbReference>
<dbReference type="OrthoDB" id="153872at2759"/>
<comment type="caution">
    <text evidence="11">The sequence shown here is derived from an EMBL/GenBank/DDBJ whole genome shotgun (WGS) entry which is preliminary data.</text>
</comment>
<keyword evidence="4 9" id="KW-0863">Zinc-finger</keyword>
<evidence type="ECO:0000256" key="5">
    <source>
        <dbReference type="ARBA" id="ARBA00022833"/>
    </source>
</evidence>
<keyword evidence="8" id="KW-0539">Nucleus</keyword>
<dbReference type="PROSITE" id="PS50119">
    <property type="entry name" value="ZF_BBOX"/>
    <property type="match status" value="2"/>
</dbReference>
<sequence>MGIRAGGWRAMAGGLVAKSCDSCKNCAAALFCRADSAFLCLTCDAKIHAANKLATRHERVWMCEVCEQAPASVTCKADAAALCVTCDADIHSANPLARRHDRVPVEPFFDSAESIIVKTAAALLCRLPQFPTPKRHRSVSH</sequence>
<keyword evidence="5" id="KW-0862">Zinc</keyword>
<dbReference type="GO" id="GO:0009640">
    <property type="term" value="P:photomorphogenesis"/>
    <property type="evidence" value="ECO:0007669"/>
    <property type="project" value="TreeGrafter"/>
</dbReference>
<reference evidence="11 12" key="1">
    <citation type="submission" date="2018-02" db="EMBL/GenBank/DDBJ databases">
        <title>Draft genome of wild Prunus yedoensis var. nudiflora.</title>
        <authorList>
            <person name="Baek S."/>
            <person name="Kim J.-H."/>
            <person name="Choi K."/>
            <person name="Kim G.-B."/>
            <person name="Cho A."/>
            <person name="Jang H."/>
            <person name="Shin C.-H."/>
            <person name="Yu H.-J."/>
            <person name="Mun J.-H."/>
        </authorList>
    </citation>
    <scope>NUCLEOTIDE SEQUENCE [LARGE SCALE GENOMIC DNA]</scope>
    <source>
        <strain evidence="12">cv. Jeju island</strain>
        <tissue evidence="11">Leaf</tissue>
    </source>
</reference>
<keyword evidence="12" id="KW-1185">Reference proteome</keyword>
<name>A0A314YE05_PRUYE</name>
<dbReference type="InterPro" id="IPR049808">
    <property type="entry name" value="CONSTANS-like_Bbox1"/>
</dbReference>
<dbReference type="SMART" id="SM00336">
    <property type="entry name" value="BBOX"/>
    <property type="match status" value="2"/>
</dbReference>
<dbReference type="InterPro" id="IPR000315">
    <property type="entry name" value="Znf_B-box"/>
</dbReference>
<keyword evidence="6" id="KW-0805">Transcription regulation</keyword>
<keyword evidence="3" id="KW-0677">Repeat</keyword>
<gene>
    <name evidence="11" type="ORF">Pyn_15994</name>
</gene>
<accession>A0A314YE05</accession>
<evidence type="ECO:0000256" key="1">
    <source>
        <dbReference type="ARBA" id="ARBA00004123"/>
    </source>
</evidence>
<dbReference type="Pfam" id="PF00643">
    <property type="entry name" value="zf-B_box"/>
    <property type="match status" value="1"/>
</dbReference>
<dbReference type="InterPro" id="IPR051979">
    <property type="entry name" value="B-box_zinc_finger"/>
</dbReference>
<organism evidence="11 12">
    <name type="scientific">Prunus yedoensis var. nudiflora</name>
    <dbReference type="NCBI Taxonomy" id="2094558"/>
    <lineage>
        <taxon>Eukaryota</taxon>
        <taxon>Viridiplantae</taxon>
        <taxon>Streptophyta</taxon>
        <taxon>Embryophyta</taxon>
        <taxon>Tracheophyta</taxon>
        <taxon>Spermatophyta</taxon>
        <taxon>Magnoliopsida</taxon>
        <taxon>eudicotyledons</taxon>
        <taxon>Gunneridae</taxon>
        <taxon>Pentapetalae</taxon>
        <taxon>rosids</taxon>
        <taxon>fabids</taxon>
        <taxon>Rosales</taxon>
        <taxon>Rosaceae</taxon>
        <taxon>Amygdaloideae</taxon>
        <taxon>Amygdaleae</taxon>
        <taxon>Prunus</taxon>
    </lineage>
</organism>
<keyword evidence="7" id="KW-0804">Transcription</keyword>
<dbReference type="CDD" id="cd19821">
    <property type="entry name" value="Bbox1_BBX-like"/>
    <property type="match status" value="2"/>
</dbReference>
<feature type="domain" description="B box-type" evidence="10">
    <location>
        <begin position="20"/>
        <end position="62"/>
    </location>
</feature>
<feature type="domain" description="B box-type" evidence="10">
    <location>
        <begin position="58"/>
        <end position="105"/>
    </location>
</feature>
<dbReference type="Proteomes" id="UP000250321">
    <property type="component" value="Unassembled WGS sequence"/>
</dbReference>
<dbReference type="GO" id="GO:0006355">
    <property type="term" value="P:regulation of DNA-templated transcription"/>
    <property type="evidence" value="ECO:0007669"/>
    <property type="project" value="TreeGrafter"/>
</dbReference>
<keyword evidence="2" id="KW-0479">Metal-binding</keyword>
<comment type="subcellular location">
    <subcellularLocation>
        <location evidence="1">Nucleus</location>
    </subcellularLocation>
</comment>
<evidence type="ECO:0000256" key="7">
    <source>
        <dbReference type="ARBA" id="ARBA00023163"/>
    </source>
</evidence>
<evidence type="ECO:0000259" key="10">
    <source>
        <dbReference type="PROSITE" id="PS50119"/>
    </source>
</evidence>
<dbReference type="PANTHER" id="PTHR31832:SF63">
    <property type="entry name" value="B-BOX ZINC FINGER PROTEIN 23"/>
    <property type="match status" value="1"/>
</dbReference>
<dbReference type="AlphaFoldDB" id="A0A314YE05"/>
<dbReference type="GO" id="GO:0005634">
    <property type="term" value="C:nucleus"/>
    <property type="evidence" value="ECO:0007669"/>
    <property type="project" value="UniProtKB-SubCell"/>
</dbReference>
<dbReference type="GO" id="GO:0008270">
    <property type="term" value="F:zinc ion binding"/>
    <property type="evidence" value="ECO:0007669"/>
    <property type="project" value="UniProtKB-KW"/>
</dbReference>
<evidence type="ECO:0000256" key="8">
    <source>
        <dbReference type="ARBA" id="ARBA00023242"/>
    </source>
</evidence>
<evidence type="ECO:0000256" key="6">
    <source>
        <dbReference type="ARBA" id="ARBA00023015"/>
    </source>
</evidence>
<proteinExistence type="predicted"/>